<dbReference type="GO" id="GO:0005737">
    <property type="term" value="C:cytoplasm"/>
    <property type="evidence" value="ECO:0007669"/>
    <property type="project" value="TreeGrafter"/>
</dbReference>
<dbReference type="Gene3D" id="3.40.50.300">
    <property type="entry name" value="P-loop containing nucleotide triphosphate hydrolases"/>
    <property type="match status" value="1"/>
</dbReference>
<dbReference type="EMBL" id="JHAC01000054">
    <property type="protein sequence ID" value="EYB66971.1"/>
    <property type="molecule type" value="Genomic_DNA"/>
</dbReference>
<keyword evidence="5 8" id="KW-0067">ATP-binding</keyword>
<evidence type="ECO:0000259" key="9">
    <source>
        <dbReference type="Pfam" id="PF01712"/>
    </source>
</evidence>
<dbReference type="SUPFAM" id="SSF52540">
    <property type="entry name" value="P-loop containing nucleoside triphosphate hydrolases"/>
    <property type="match status" value="1"/>
</dbReference>
<evidence type="ECO:0000256" key="6">
    <source>
        <dbReference type="PIRSR" id="PIRSR000705-1"/>
    </source>
</evidence>
<dbReference type="PANTHER" id="PTHR10513:SF35">
    <property type="entry name" value="DEOXYADENOSINE KINASE"/>
    <property type="match status" value="1"/>
</dbReference>
<protein>
    <submittedName>
        <fullName evidence="10">Deoxynucleoside kinase</fullName>
    </submittedName>
</protein>
<feature type="binding site" evidence="8">
    <location>
        <begin position="7"/>
        <end position="15"/>
    </location>
    <ligand>
        <name>ATP</name>
        <dbReference type="ChEBI" id="CHEBI:30616"/>
    </ligand>
</feature>
<feature type="binding site" evidence="8">
    <location>
        <begin position="180"/>
        <end position="182"/>
    </location>
    <ligand>
        <name>ATP</name>
        <dbReference type="ChEBI" id="CHEBI:30616"/>
    </ligand>
</feature>
<keyword evidence="4 10" id="KW-0418">Kinase</keyword>
<gene>
    <name evidence="10" type="ORF">DEIPH_ctg056orf0012</name>
</gene>
<dbReference type="PANTHER" id="PTHR10513">
    <property type="entry name" value="DEOXYNUCLEOSIDE KINASE"/>
    <property type="match status" value="1"/>
</dbReference>
<dbReference type="OrthoDB" id="9776634at2"/>
<feature type="active site" description="Proton acceptor" evidence="6">
    <location>
        <position position="78"/>
    </location>
</feature>
<dbReference type="GO" id="GO:0005524">
    <property type="term" value="F:ATP binding"/>
    <property type="evidence" value="ECO:0007669"/>
    <property type="project" value="UniProtKB-KW"/>
</dbReference>
<dbReference type="eggNOG" id="COG1428">
    <property type="taxonomic scope" value="Bacteria"/>
</dbReference>
<feature type="binding site" evidence="7">
    <location>
        <position position="43"/>
    </location>
    <ligand>
        <name>substrate</name>
    </ligand>
</feature>
<dbReference type="InterPro" id="IPR002624">
    <property type="entry name" value="DCK/DGK"/>
</dbReference>
<dbReference type="CDD" id="cd01673">
    <property type="entry name" value="dNK"/>
    <property type="match status" value="1"/>
</dbReference>
<dbReference type="InterPro" id="IPR050566">
    <property type="entry name" value="Deoxyribonucleoside_kinase"/>
</dbReference>
<evidence type="ECO:0000313" key="11">
    <source>
        <dbReference type="Proteomes" id="UP000020492"/>
    </source>
</evidence>
<keyword evidence="2" id="KW-0808">Transferase</keyword>
<dbReference type="InterPro" id="IPR027417">
    <property type="entry name" value="P-loop_NTPase"/>
</dbReference>
<feature type="binding site" evidence="8">
    <location>
        <begin position="136"/>
        <end position="140"/>
    </location>
    <ligand>
        <name>ATP</name>
        <dbReference type="ChEBI" id="CHEBI:30616"/>
    </ligand>
</feature>
<feature type="binding site" evidence="7">
    <location>
        <position position="79"/>
    </location>
    <ligand>
        <name>substrate</name>
    </ligand>
</feature>
<dbReference type="Proteomes" id="UP000020492">
    <property type="component" value="Unassembled WGS sequence"/>
</dbReference>
<evidence type="ECO:0000256" key="4">
    <source>
        <dbReference type="ARBA" id="ARBA00022777"/>
    </source>
</evidence>
<comment type="similarity">
    <text evidence="1">Belongs to the DCK/DGK family.</text>
</comment>
<evidence type="ECO:0000313" key="10">
    <source>
        <dbReference type="EMBL" id="EYB66971.1"/>
    </source>
</evidence>
<feature type="binding site" evidence="7">
    <location>
        <position position="31"/>
    </location>
    <ligand>
        <name>substrate</name>
    </ligand>
</feature>
<feature type="binding site" evidence="7">
    <location>
        <position position="54"/>
    </location>
    <ligand>
        <name>substrate</name>
    </ligand>
</feature>
<feature type="binding site" evidence="7">
    <location>
        <position position="84"/>
    </location>
    <ligand>
        <name>substrate</name>
    </ligand>
</feature>
<dbReference type="GO" id="GO:0019136">
    <property type="term" value="F:deoxynucleoside kinase activity"/>
    <property type="evidence" value="ECO:0007669"/>
    <property type="project" value="InterPro"/>
</dbReference>
<dbReference type="AlphaFoldDB" id="A0A016QLV5"/>
<keyword evidence="11" id="KW-1185">Reference proteome</keyword>
<sequence>MYLAISGNIGSGKSTLTRMLADRYGLRPVYEPYAENPYLEDFYRDMRRYSFHSQVYFLSRRLEQHLGMVTGARYVIQDRTVFEDANIFARNLYESGQMEARDWATYRGLYEGILPALRVPDLLIHIDAGLPTLKKRIAQRGRAYEKDIPDAYLEGLNRLYAAWVQGFDACPVVRVPGDELDFVQDPQAFKWVCDRVQAHGFGLPLLR</sequence>
<dbReference type="InterPro" id="IPR031314">
    <property type="entry name" value="DNK_dom"/>
</dbReference>
<dbReference type="FunFam" id="3.40.50.300:FF:000659">
    <property type="entry name" value="Deoxyguanosine kinase"/>
    <property type="match status" value="1"/>
</dbReference>
<evidence type="ECO:0000256" key="5">
    <source>
        <dbReference type="ARBA" id="ARBA00022840"/>
    </source>
</evidence>
<keyword evidence="3 8" id="KW-0547">Nucleotide-binding</keyword>
<feature type="domain" description="Deoxynucleoside kinase" evidence="9">
    <location>
        <begin position="3"/>
        <end position="197"/>
    </location>
</feature>
<dbReference type="PIRSF" id="PIRSF000705">
    <property type="entry name" value="DNK"/>
    <property type="match status" value="1"/>
</dbReference>
<dbReference type="RefSeq" id="WP_034359613.1">
    <property type="nucleotide sequence ID" value="NZ_JHAC01000054.1"/>
</dbReference>
<dbReference type="PATRIC" id="fig|1476583.3.peg.3006"/>
<feature type="binding site" evidence="7">
    <location>
        <position position="145"/>
    </location>
    <ligand>
        <name>substrate</name>
    </ligand>
</feature>
<name>A0A016QLV5_9DEIO</name>
<dbReference type="Pfam" id="PF01712">
    <property type="entry name" value="dNK"/>
    <property type="match status" value="1"/>
</dbReference>
<evidence type="ECO:0000256" key="7">
    <source>
        <dbReference type="PIRSR" id="PIRSR000705-2"/>
    </source>
</evidence>
<evidence type="ECO:0000256" key="8">
    <source>
        <dbReference type="PIRSR" id="PIRSR000705-3"/>
    </source>
</evidence>
<accession>A0A016QLV5</accession>
<proteinExistence type="inferred from homology"/>
<dbReference type="STRING" id="1476583.DEIPH_ctg056orf0012"/>
<evidence type="ECO:0000256" key="1">
    <source>
        <dbReference type="ARBA" id="ARBA00007420"/>
    </source>
</evidence>
<evidence type="ECO:0000256" key="2">
    <source>
        <dbReference type="ARBA" id="ARBA00022679"/>
    </source>
</evidence>
<organism evidence="10 11">
    <name type="scientific">Deinococcus phoenicis</name>
    <dbReference type="NCBI Taxonomy" id="1476583"/>
    <lineage>
        <taxon>Bacteria</taxon>
        <taxon>Thermotogati</taxon>
        <taxon>Deinococcota</taxon>
        <taxon>Deinococci</taxon>
        <taxon>Deinococcales</taxon>
        <taxon>Deinococcaceae</taxon>
        <taxon>Deinococcus</taxon>
    </lineage>
</organism>
<evidence type="ECO:0000256" key="3">
    <source>
        <dbReference type="ARBA" id="ARBA00022741"/>
    </source>
</evidence>
<comment type="caution">
    <text evidence="10">The sequence shown here is derived from an EMBL/GenBank/DDBJ whole genome shotgun (WGS) entry which is preliminary data.</text>
</comment>
<reference evidence="10 11" key="1">
    <citation type="submission" date="2014-03" db="EMBL/GenBank/DDBJ databases">
        <title>Draft genome sequence of Deinococcus phoenicis 1P10ME.</title>
        <authorList>
            <person name="Stepanov V.G."/>
            <person name="Vaishampayan P."/>
            <person name="Venkateswaran K."/>
            <person name="Fox G.E."/>
        </authorList>
    </citation>
    <scope>NUCLEOTIDE SEQUENCE [LARGE SCALE GENOMIC DNA]</scope>
    <source>
        <strain evidence="10 11">1P10ME</strain>
    </source>
</reference>